<organism evidence="2 4">
    <name type="scientific">Peronospora effusa</name>
    <dbReference type="NCBI Taxonomy" id="542832"/>
    <lineage>
        <taxon>Eukaryota</taxon>
        <taxon>Sar</taxon>
        <taxon>Stramenopiles</taxon>
        <taxon>Oomycota</taxon>
        <taxon>Peronosporomycetes</taxon>
        <taxon>Peronosporales</taxon>
        <taxon>Peronosporaceae</taxon>
        <taxon>Peronospora</taxon>
    </lineage>
</organism>
<dbReference type="VEuPathDB" id="FungiDB:DD237_006098"/>
<dbReference type="Pfam" id="PF02518">
    <property type="entry name" value="HATPase_c"/>
    <property type="match status" value="1"/>
</dbReference>
<feature type="domain" description="Histidine kinase/HSP90-like ATPase" evidence="1">
    <location>
        <begin position="43"/>
        <end position="126"/>
    </location>
</feature>
<protein>
    <recommendedName>
        <fullName evidence="1">Histidine kinase/HSP90-like ATPase domain-containing protein</fullName>
    </recommendedName>
</protein>
<evidence type="ECO:0000259" key="1">
    <source>
        <dbReference type="Pfam" id="PF02518"/>
    </source>
</evidence>
<reference evidence="4 5" key="1">
    <citation type="submission" date="2018-06" db="EMBL/GenBank/DDBJ databases">
        <title>Comparative genomics of downy mildews reveals potential adaptations to biotrophy.</title>
        <authorList>
            <person name="Fletcher K."/>
            <person name="Klosterman S.J."/>
            <person name="Derevnina L."/>
            <person name="Martin F."/>
            <person name="Koike S."/>
            <person name="Reyes Chin-Wo S."/>
            <person name="Mou B."/>
            <person name="Michelmore R."/>
        </authorList>
    </citation>
    <scope>NUCLEOTIDE SEQUENCE [LARGE SCALE GENOMIC DNA]</scope>
    <source>
        <strain evidence="3 5">R13</strain>
        <strain evidence="2 4">R14</strain>
    </source>
</reference>
<accession>A0A3M6VCG5</accession>
<proteinExistence type="predicted"/>
<dbReference type="Proteomes" id="UP000286097">
    <property type="component" value="Unassembled WGS sequence"/>
</dbReference>
<evidence type="ECO:0000313" key="5">
    <source>
        <dbReference type="Proteomes" id="UP000286097"/>
    </source>
</evidence>
<sequence length="137" mass="15195">MACGVMVIYLSFRTQMQQNRKRRDRGAQFIRNNLELLGFGSHRDALVQAVKELFENALDATQSLSSDYSWSNAPLELLRIDVKLNDDTGHVDIVCADTGSGMHAHQVKLLCCNAFETTKVNREGGGRCTSGKYGALK</sequence>
<dbReference type="SUPFAM" id="SSF55874">
    <property type="entry name" value="ATPase domain of HSP90 chaperone/DNA topoisomerase II/histidine kinase"/>
    <property type="match status" value="1"/>
</dbReference>
<dbReference type="AlphaFoldDB" id="A0A3M6VCG5"/>
<dbReference type="EMBL" id="QLLG01000347">
    <property type="protein sequence ID" value="RMX64002.1"/>
    <property type="molecule type" value="Genomic_DNA"/>
</dbReference>
<dbReference type="InterPro" id="IPR003594">
    <property type="entry name" value="HATPase_dom"/>
</dbReference>
<dbReference type="EMBL" id="QKXF01000302">
    <property type="protein sequence ID" value="RQM12865.1"/>
    <property type="molecule type" value="Genomic_DNA"/>
</dbReference>
<evidence type="ECO:0000313" key="3">
    <source>
        <dbReference type="EMBL" id="RQM12865.1"/>
    </source>
</evidence>
<comment type="caution">
    <text evidence="2">The sequence shown here is derived from an EMBL/GenBank/DDBJ whole genome shotgun (WGS) entry which is preliminary data.</text>
</comment>
<gene>
    <name evidence="3" type="ORF">DD237_006098</name>
    <name evidence="2" type="ORF">DD238_005595</name>
</gene>
<evidence type="ECO:0000313" key="4">
    <source>
        <dbReference type="Proteomes" id="UP000282087"/>
    </source>
</evidence>
<name>A0A3M6VCG5_9STRA</name>
<dbReference type="Gene3D" id="3.30.565.10">
    <property type="entry name" value="Histidine kinase-like ATPase, C-terminal domain"/>
    <property type="match status" value="1"/>
</dbReference>
<dbReference type="Proteomes" id="UP000282087">
    <property type="component" value="Unassembled WGS sequence"/>
</dbReference>
<evidence type="ECO:0000313" key="2">
    <source>
        <dbReference type="EMBL" id="RMX64002.1"/>
    </source>
</evidence>
<dbReference type="InterPro" id="IPR036890">
    <property type="entry name" value="HATPase_C_sf"/>
</dbReference>
<keyword evidence="4" id="KW-1185">Reference proteome</keyword>